<comment type="subcellular location">
    <subcellularLocation>
        <location evidence="1">Cell membrane</location>
        <topology evidence="1">Multi-pass membrane protein</topology>
    </subcellularLocation>
</comment>
<feature type="transmembrane region" description="Helical" evidence="8">
    <location>
        <begin position="42"/>
        <end position="70"/>
    </location>
</feature>
<dbReference type="InterPro" id="IPR019127">
    <property type="entry name" value="Exosortase"/>
</dbReference>
<protein>
    <recommendedName>
        <fullName evidence="11">Exosortase/archaeosortase family protein</fullName>
    </recommendedName>
</protein>
<evidence type="ECO:0000256" key="4">
    <source>
        <dbReference type="ARBA" id="ARBA00022692"/>
    </source>
</evidence>
<evidence type="ECO:0000256" key="7">
    <source>
        <dbReference type="ARBA" id="ARBA00023136"/>
    </source>
</evidence>
<gene>
    <name evidence="9" type="ORF">CL943_01335</name>
</gene>
<keyword evidence="4 8" id="KW-0812">Transmembrane</keyword>
<dbReference type="NCBIfam" id="TIGR04178">
    <property type="entry name" value="exo_archaeo"/>
    <property type="match status" value="1"/>
</dbReference>
<feature type="transmembrane region" description="Helical" evidence="8">
    <location>
        <begin position="120"/>
        <end position="137"/>
    </location>
</feature>
<dbReference type="Proteomes" id="UP000226592">
    <property type="component" value="Unassembled WGS sequence"/>
</dbReference>
<dbReference type="GO" id="GO:0005886">
    <property type="term" value="C:plasma membrane"/>
    <property type="evidence" value="ECO:0007669"/>
    <property type="project" value="UniProtKB-SubCell"/>
</dbReference>
<dbReference type="GO" id="GO:0006508">
    <property type="term" value="P:proteolysis"/>
    <property type="evidence" value="ECO:0007669"/>
    <property type="project" value="UniProtKB-KW"/>
</dbReference>
<feature type="transmembrane region" description="Helical" evidence="8">
    <location>
        <begin position="82"/>
        <end position="108"/>
    </location>
</feature>
<keyword evidence="7 8" id="KW-0472">Membrane</keyword>
<dbReference type="EMBL" id="NZBU01000005">
    <property type="protein sequence ID" value="MAG21935.1"/>
    <property type="molecule type" value="Genomic_DNA"/>
</dbReference>
<evidence type="ECO:0000256" key="8">
    <source>
        <dbReference type="SAM" id="Phobius"/>
    </source>
</evidence>
<evidence type="ECO:0000256" key="1">
    <source>
        <dbReference type="ARBA" id="ARBA00004651"/>
    </source>
</evidence>
<keyword evidence="3" id="KW-0645">Protease</keyword>
<sequence length="151" mass="15871">MTKFFAIYLALQAIIMLAPLSPLQNAIAGFEAGLLGLARDGNVIGIAGGLFVVSASCTGLVSASVLAAIIFSLKKPVLKKKLVIFATGAIALFLLNLVRVYIVLLVAINFGSAAADLAHTISWFSTAALILAAWYLGMKKLIGIKDFSELM</sequence>
<keyword evidence="2" id="KW-1003">Cell membrane</keyword>
<evidence type="ECO:0000256" key="6">
    <source>
        <dbReference type="ARBA" id="ARBA00022989"/>
    </source>
</evidence>
<evidence type="ECO:0000313" key="10">
    <source>
        <dbReference type="Proteomes" id="UP000226592"/>
    </source>
</evidence>
<name>A0A2D6M0J2_9ARCH</name>
<comment type="caution">
    <text evidence="9">The sequence shown here is derived from an EMBL/GenBank/DDBJ whole genome shotgun (WGS) entry which is preliminary data.</text>
</comment>
<evidence type="ECO:0000256" key="5">
    <source>
        <dbReference type="ARBA" id="ARBA00022801"/>
    </source>
</evidence>
<dbReference type="GO" id="GO:0008233">
    <property type="term" value="F:peptidase activity"/>
    <property type="evidence" value="ECO:0007669"/>
    <property type="project" value="UniProtKB-KW"/>
</dbReference>
<dbReference type="InterPro" id="IPR026392">
    <property type="entry name" value="Exo/Archaeosortase_dom"/>
</dbReference>
<organism evidence="9 10">
    <name type="scientific">Candidatus Iainarchaeum sp</name>
    <dbReference type="NCBI Taxonomy" id="3101447"/>
    <lineage>
        <taxon>Archaea</taxon>
        <taxon>Candidatus Iainarchaeota</taxon>
        <taxon>Candidatus Iainarchaeia</taxon>
        <taxon>Candidatus Iainarchaeales</taxon>
        <taxon>Candidatus Iainarchaeaceae</taxon>
        <taxon>Candidatus Iainarchaeum</taxon>
    </lineage>
</organism>
<evidence type="ECO:0000256" key="2">
    <source>
        <dbReference type="ARBA" id="ARBA00022475"/>
    </source>
</evidence>
<keyword evidence="5" id="KW-0378">Hydrolase</keyword>
<dbReference type="AlphaFoldDB" id="A0A2D6M0J2"/>
<proteinExistence type="predicted"/>
<reference evidence="10" key="1">
    <citation type="submission" date="2017-09" db="EMBL/GenBank/DDBJ databases">
        <title>The Reconstruction of 2,631 Draft Metagenome-Assembled Genomes from the Global Oceans.</title>
        <authorList>
            <person name="Tully B.J."/>
            <person name="Graham E.D."/>
            <person name="Heidelberg J.F."/>
        </authorList>
    </citation>
    <scope>NUCLEOTIDE SEQUENCE [LARGE SCALE GENOMIC DNA]</scope>
</reference>
<evidence type="ECO:0008006" key="11">
    <source>
        <dbReference type="Google" id="ProtNLM"/>
    </source>
</evidence>
<evidence type="ECO:0000256" key="3">
    <source>
        <dbReference type="ARBA" id="ARBA00022670"/>
    </source>
</evidence>
<accession>A0A2D6M0J2</accession>
<evidence type="ECO:0000313" key="9">
    <source>
        <dbReference type="EMBL" id="MAG21935.1"/>
    </source>
</evidence>
<dbReference type="Pfam" id="PF09721">
    <property type="entry name" value="Exosortase_EpsH"/>
    <property type="match status" value="1"/>
</dbReference>
<keyword evidence="6 8" id="KW-1133">Transmembrane helix</keyword>